<dbReference type="SUPFAM" id="SSF55469">
    <property type="entry name" value="FMN-dependent nitroreductase-like"/>
    <property type="match status" value="1"/>
</dbReference>
<comment type="cofactor">
    <cofactor evidence="1">
        <name>FMN</name>
        <dbReference type="ChEBI" id="CHEBI:58210"/>
    </cofactor>
</comment>
<reference evidence="8 9" key="1">
    <citation type="journal article" date="2014" name="Int. J. Syst. Evol. Microbiol.">
        <title>Carboxylicivirga gen. nov. in the family Marinilabiliaceae with two novel species, Carboxylicivirga mesophila sp. nov. and Carboxylicivirga taeanensis sp. nov., and reclassification of Cytophaga fermentans as Saccharicrinis fermentans gen. nov., comb. nov.</title>
        <authorList>
            <person name="Yang S.H."/>
            <person name="Seo H.S."/>
            <person name="Woo J.H."/>
            <person name="Oh H.M."/>
            <person name="Jang H."/>
            <person name="Lee J.H."/>
            <person name="Kim S.J."/>
            <person name="Kwon K.K."/>
        </authorList>
    </citation>
    <scope>NUCLEOTIDE SEQUENCE [LARGE SCALE GENOMIC DNA]</scope>
    <source>
        <strain evidence="8 9">JCM 18290</strain>
    </source>
</reference>
<protein>
    <submittedName>
        <fullName evidence="8">NAD(P)H-dependent oxidoreductase</fullName>
    </submittedName>
</protein>
<sequence length="209" mass="23401">MNILEKLNWRYATKHFDVNKKLSKEQLELIKEATNLTPSSFGLQPFKIIIIENNDIRQKLQEAAWNQPQTTDASHLVLFAANTHLSSDDVEAFIKLISEVRNVPVEALAEYDAMMKGSIAAMSQEEATNWAAKQAYIALGQLMVTCAVEGIDTCPMEGFDKKAFDQILDLPSKNLTSVVMAAVGFRSSDDKYQHLPKVRKALDDIIITI</sequence>
<keyword evidence="6" id="KW-0560">Oxidoreductase</keyword>
<dbReference type="RefSeq" id="WP_212224766.1">
    <property type="nucleotide sequence ID" value="NZ_JAGUCN010000002.1"/>
</dbReference>
<evidence type="ECO:0000256" key="2">
    <source>
        <dbReference type="ARBA" id="ARBA00007118"/>
    </source>
</evidence>
<evidence type="ECO:0000256" key="3">
    <source>
        <dbReference type="ARBA" id="ARBA00022630"/>
    </source>
</evidence>
<keyword evidence="9" id="KW-1185">Reference proteome</keyword>
<gene>
    <name evidence="8" type="ORF">KEM09_02120</name>
</gene>
<evidence type="ECO:0000313" key="9">
    <source>
        <dbReference type="Proteomes" id="UP000721861"/>
    </source>
</evidence>
<dbReference type="PANTHER" id="PTHR43673">
    <property type="entry name" value="NAD(P)H NITROREDUCTASE YDGI-RELATED"/>
    <property type="match status" value="1"/>
</dbReference>
<keyword evidence="3" id="KW-0285">Flavoprotein</keyword>
<dbReference type="InterPro" id="IPR033878">
    <property type="entry name" value="NfsB-like"/>
</dbReference>
<dbReference type="InterPro" id="IPR000415">
    <property type="entry name" value="Nitroreductase-like"/>
</dbReference>
<dbReference type="Gene3D" id="3.40.109.10">
    <property type="entry name" value="NADH Oxidase"/>
    <property type="match status" value="1"/>
</dbReference>
<dbReference type="CDD" id="cd02149">
    <property type="entry name" value="NfsB-like"/>
    <property type="match status" value="1"/>
</dbReference>
<organism evidence="8 9">
    <name type="scientific">Carboxylicivirga mesophila</name>
    <dbReference type="NCBI Taxonomy" id="1166478"/>
    <lineage>
        <taxon>Bacteria</taxon>
        <taxon>Pseudomonadati</taxon>
        <taxon>Bacteroidota</taxon>
        <taxon>Bacteroidia</taxon>
        <taxon>Marinilabiliales</taxon>
        <taxon>Marinilabiliaceae</taxon>
        <taxon>Carboxylicivirga</taxon>
    </lineage>
</organism>
<evidence type="ECO:0000259" key="7">
    <source>
        <dbReference type="Pfam" id="PF00881"/>
    </source>
</evidence>
<accession>A0ABS5K5D4</accession>
<dbReference type="EMBL" id="JAGUCN010000002">
    <property type="protein sequence ID" value="MBS2210176.1"/>
    <property type="molecule type" value="Genomic_DNA"/>
</dbReference>
<evidence type="ECO:0000256" key="1">
    <source>
        <dbReference type="ARBA" id="ARBA00001917"/>
    </source>
</evidence>
<proteinExistence type="inferred from homology"/>
<evidence type="ECO:0000313" key="8">
    <source>
        <dbReference type="EMBL" id="MBS2210176.1"/>
    </source>
</evidence>
<feature type="domain" description="Nitroreductase" evidence="7">
    <location>
        <begin position="8"/>
        <end position="184"/>
    </location>
</feature>
<evidence type="ECO:0000256" key="6">
    <source>
        <dbReference type="ARBA" id="ARBA00023002"/>
    </source>
</evidence>
<comment type="caution">
    <text evidence="8">The sequence shown here is derived from an EMBL/GenBank/DDBJ whole genome shotgun (WGS) entry which is preliminary data.</text>
</comment>
<evidence type="ECO:0000256" key="4">
    <source>
        <dbReference type="ARBA" id="ARBA00022643"/>
    </source>
</evidence>
<dbReference type="PANTHER" id="PTHR43673:SF2">
    <property type="entry name" value="NITROREDUCTASE"/>
    <property type="match status" value="1"/>
</dbReference>
<dbReference type="Proteomes" id="UP000721861">
    <property type="component" value="Unassembled WGS sequence"/>
</dbReference>
<evidence type="ECO:0000256" key="5">
    <source>
        <dbReference type="ARBA" id="ARBA00022857"/>
    </source>
</evidence>
<keyword evidence="5" id="KW-0521">NADP</keyword>
<dbReference type="Pfam" id="PF00881">
    <property type="entry name" value="Nitroreductase"/>
    <property type="match status" value="1"/>
</dbReference>
<dbReference type="InterPro" id="IPR029479">
    <property type="entry name" value="Nitroreductase"/>
</dbReference>
<keyword evidence="4" id="KW-0288">FMN</keyword>
<name>A0ABS5K5D4_9BACT</name>
<comment type="similarity">
    <text evidence="2">Belongs to the nitroreductase family.</text>
</comment>